<dbReference type="Proteomes" id="UP000823633">
    <property type="component" value="Unassembled WGS sequence"/>
</dbReference>
<keyword evidence="1" id="KW-0560">Oxidoreductase</keyword>
<evidence type="ECO:0000313" key="4">
    <source>
        <dbReference type="Proteomes" id="UP000823633"/>
    </source>
</evidence>
<dbReference type="Pfam" id="PF02153">
    <property type="entry name" value="PDH_N"/>
    <property type="match status" value="1"/>
</dbReference>
<dbReference type="GO" id="GO:0008977">
    <property type="term" value="F:prephenate dehydrogenase (NAD+) activity"/>
    <property type="evidence" value="ECO:0007669"/>
    <property type="project" value="InterPro"/>
</dbReference>
<dbReference type="AlphaFoldDB" id="A0A9D9HBS8"/>
<gene>
    <name evidence="3" type="ORF">IAC42_09280</name>
</gene>
<reference evidence="3" key="2">
    <citation type="journal article" date="2021" name="PeerJ">
        <title>Extensive microbial diversity within the chicken gut microbiome revealed by metagenomics and culture.</title>
        <authorList>
            <person name="Gilroy R."/>
            <person name="Ravi A."/>
            <person name="Getino M."/>
            <person name="Pursley I."/>
            <person name="Horton D.L."/>
            <person name="Alikhan N.F."/>
            <person name="Baker D."/>
            <person name="Gharbi K."/>
            <person name="Hall N."/>
            <person name="Watson M."/>
            <person name="Adriaenssens E.M."/>
            <person name="Foster-Nyarko E."/>
            <person name="Jarju S."/>
            <person name="Secka A."/>
            <person name="Antonio M."/>
            <person name="Oren A."/>
            <person name="Chaudhuri R.R."/>
            <person name="La Ragione R."/>
            <person name="Hildebrand F."/>
            <person name="Pallen M.J."/>
        </authorList>
    </citation>
    <scope>NUCLEOTIDE SEQUENCE</scope>
    <source>
        <strain evidence="3">11167</strain>
    </source>
</reference>
<comment type="caution">
    <text evidence="3">The sequence shown here is derived from an EMBL/GenBank/DDBJ whole genome shotgun (WGS) entry which is preliminary data.</text>
</comment>
<dbReference type="InterPro" id="IPR003099">
    <property type="entry name" value="Prephen_DH"/>
</dbReference>
<dbReference type="SUPFAM" id="SSF51735">
    <property type="entry name" value="NAD(P)-binding Rossmann-fold domains"/>
    <property type="match status" value="1"/>
</dbReference>
<dbReference type="PANTHER" id="PTHR43207:SF4">
    <property type="entry name" value="AROGENATE DEHYDROGENASE 2, CHLOROPLASTIC"/>
    <property type="match status" value="1"/>
</dbReference>
<dbReference type="InterPro" id="IPR045011">
    <property type="entry name" value="TYRAAT1/2"/>
</dbReference>
<dbReference type="SUPFAM" id="SSF48179">
    <property type="entry name" value="6-phosphogluconate dehydrogenase C-terminal domain-like"/>
    <property type="match status" value="1"/>
</dbReference>
<dbReference type="GO" id="GO:0070403">
    <property type="term" value="F:NAD+ binding"/>
    <property type="evidence" value="ECO:0007669"/>
    <property type="project" value="InterPro"/>
</dbReference>
<dbReference type="InterPro" id="IPR036291">
    <property type="entry name" value="NAD(P)-bd_dom_sf"/>
</dbReference>
<dbReference type="PROSITE" id="PS51176">
    <property type="entry name" value="PDH_ADH"/>
    <property type="match status" value="1"/>
</dbReference>
<evidence type="ECO:0000313" key="3">
    <source>
        <dbReference type="EMBL" id="MBO8443927.1"/>
    </source>
</evidence>
<reference evidence="3" key="1">
    <citation type="submission" date="2020-10" db="EMBL/GenBank/DDBJ databases">
        <authorList>
            <person name="Gilroy R."/>
        </authorList>
    </citation>
    <scope>NUCLEOTIDE SEQUENCE</scope>
    <source>
        <strain evidence="3">11167</strain>
    </source>
</reference>
<dbReference type="GO" id="GO:0004665">
    <property type="term" value="F:prephenate dehydrogenase (NADP+) activity"/>
    <property type="evidence" value="ECO:0007669"/>
    <property type="project" value="InterPro"/>
</dbReference>
<evidence type="ECO:0000256" key="1">
    <source>
        <dbReference type="ARBA" id="ARBA00023002"/>
    </source>
</evidence>
<dbReference type="EMBL" id="JADIMU010000064">
    <property type="protein sequence ID" value="MBO8443927.1"/>
    <property type="molecule type" value="Genomic_DNA"/>
</dbReference>
<dbReference type="InterPro" id="IPR046826">
    <property type="entry name" value="PDH_N"/>
</dbReference>
<feature type="domain" description="Prephenate/arogenate dehydrogenase" evidence="2">
    <location>
        <begin position="28"/>
        <end position="277"/>
    </location>
</feature>
<sequence>MIPLPFTIHCIVFHQLHKACQKAILAPMTIGIYGLGRFGHFWASTIRRMSPESVRVVATSRSWHEPPEGVDFLTEDDFLSSVDVLFFTVAISSFEEVLKRVADRVRKDTLVLDTCSVKAEPARWMEEKLDSSIQLVASHPMFGPDSAKDGLAGLPMVLCPLRVDDDKFSWLNDLFTSWGLKVLVMTPLQHDRQAAYSQGVTHFVGRTLREMGLEDTEIATRGYKALMSIVEQTCNDPMQLFYDLQHYNPYAREMRLSLQVALEKTLNHLRESEEGKV</sequence>
<dbReference type="InterPro" id="IPR059064">
    <property type="entry name" value="TYRAAT2_C"/>
</dbReference>
<evidence type="ECO:0000259" key="2">
    <source>
        <dbReference type="PROSITE" id="PS51176"/>
    </source>
</evidence>
<protein>
    <submittedName>
        <fullName evidence="3">Prephenate dehydrogenase/arogenate dehydrogenase family protein</fullName>
    </submittedName>
</protein>
<name>A0A9D9HBS8_9SPIR</name>
<dbReference type="Gene3D" id="3.40.50.720">
    <property type="entry name" value="NAD(P)-binding Rossmann-like Domain"/>
    <property type="match status" value="1"/>
</dbReference>
<dbReference type="GO" id="GO:0033730">
    <property type="term" value="F:arogenate dehydrogenase (NADP+) activity"/>
    <property type="evidence" value="ECO:0007669"/>
    <property type="project" value="InterPro"/>
</dbReference>
<accession>A0A9D9HBS8</accession>
<dbReference type="PANTHER" id="PTHR43207">
    <property type="entry name" value="AROGENATE DEHYDROGENASE-RELATED"/>
    <property type="match status" value="1"/>
</dbReference>
<proteinExistence type="predicted"/>
<organism evidence="3 4">
    <name type="scientific">Candidatus Aphodenecus pullistercoris</name>
    <dbReference type="NCBI Taxonomy" id="2840669"/>
    <lineage>
        <taxon>Bacteria</taxon>
        <taxon>Pseudomonadati</taxon>
        <taxon>Spirochaetota</taxon>
        <taxon>Spirochaetia</taxon>
        <taxon>Spirochaetales</taxon>
        <taxon>Candidatus Aphodenecus</taxon>
    </lineage>
</organism>
<dbReference type="Gene3D" id="1.10.3660.10">
    <property type="entry name" value="6-phosphogluconate dehydrogenase C-terminal like domain"/>
    <property type="match status" value="1"/>
</dbReference>
<dbReference type="Pfam" id="PF26213">
    <property type="entry name" value="TYRAAT1_C"/>
    <property type="match status" value="1"/>
</dbReference>
<dbReference type="GO" id="GO:0006571">
    <property type="term" value="P:tyrosine biosynthetic process"/>
    <property type="evidence" value="ECO:0007669"/>
    <property type="project" value="InterPro"/>
</dbReference>
<dbReference type="InterPro" id="IPR008927">
    <property type="entry name" value="6-PGluconate_DH-like_C_sf"/>
</dbReference>